<protein>
    <submittedName>
        <fullName evidence="3">Uncharacterized protein YndB with AHSA1/START domain</fullName>
    </submittedName>
</protein>
<evidence type="ECO:0000256" key="1">
    <source>
        <dbReference type="ARBA" id="ARBA00006817"/>
    </source>
</evidence>
<sequence>MTVNSIVSKVEGNELTMERVFQASRELVFQCFSEEEHLKNWFGPKGWPLAVCNIDFRVGGVWHYCMKCTDETQEHFGMEAWGRAVYKDIVTPERIKSVDQFSNAEGTAAEGMPESIVTQTFVDEGGKTKLIQHTVYDSPEALQSVLDMGMLEGTASTWDNFEEYVQKLNR</sequence>
<proteinExistence type="inferred from homology"/>
<organism evidence="3 4">
    <name type="scientific">Aureibacillus halotolerans</name>
    <dbReference type="NCBI Taxonomy" id="1508390"/>
    <lineage>
        <taxon>Bacteria</taxon>
        <taxon>Bacillati</taxon>
        <taxon>Bacillota</taxon>
        <taxon>Bacilli</taxon>
        <taxon>Bacillales</taxon>
        <taxon>Bacillaceae</taxon>
        <taxon>Aureibacillus</taxon>
    </lineage>
</organism>
<name>A0A4R6U0K4_9BACI</name>
<dbReference type="InterPro" id="IPR023393">
    <property type="entry name" value="START-like_dom_sf"/>
</dbReference>
<feature type="domain" description="Activator of Hsp90 ATPase homologue 1/2-like C-terminal" evidence="2">
    <location>
        <begin position="23"/>
        <end position="165"/>
    </location>
</feature>
<dbReference type="SUPFAM" id="SSF55961">
    <property type="entry name" value="Bet v1-like"/>
    <property type="match status" value="1"/>
</dbReference>
<dbReference type="EMBL" id="SNYJ01000017">
    <property type="protein sequence ID" value="TDQ36584.1"/>
    <property type="molecule type" value="Genomic_DNA"/>
</dbReference>
<dbReference type="InterPro" id="IPR013538">
    <property type="entry name" value="ASHA1/2-like_C"/>
</dbReference>
<comment type="caution">
    <text evidence="3">The sequence shown here is derived from an EMBL/GenBank/DDBJ whole genome shotgun (WGS) entry which is preliminary data.</text>
</comment>
<accession>A0A4R6U0K4</accession>
<dbReference type="OrthoDB" id="118413at2"/>
<evidence type="ECO:0000313" key="3">
    <source>
        <dbReference type="EMBL" id="TDQ36584.1"/>
    </source>
</evidence>
<keyword evidence="4" id="KW-1185">Reference proteome</keyword>
<dbReference type="AlphaFoldDB" id="A0A4R6U0K4"/>
<evidence type="ECO:0000259" key="2">
    <source>
        <dbReference type="Pfam" id="PF08327"/>
    </source>
</evidence>
<dbReference type="RefSeq" id="WP_133581621.1">
    <property type="nucleotide sequence ID" value="NZ_SNYJ01000017.1"/>
</dbReference>
<comment type="similarity">
    <text evidence="1">Belongs to the AHA1 family.</text>
</comment>
<dbReference type="Proteomes" id="UP000295632">
    <property type="component" value="Unassembled WGS sequence"/>
</dbReference>
<reference evidence="3 4" key="1">
    <citation type="submission" date="2019-03" db="EMBL/GenBank/DDBJ databases">
        <title>Genomic Encyclopedia of Type Strains, Phase IV (KMG-IV): sequencing the most valuable type-strain genomes for metagenomic binning, comparative biology and taxonomic classification.</title>
        <authorList>
            <person name="Goeker M."/>
        </authorList>
    </citation>
    <scope>NUCLEOTIDE SEQUENCE [LARGE SCALE GENOMIC DNA]</scope>
    <source>
        <strain evidence="3 4">DSM 28697</strain>
    </source>
</reference>
<dbReference type="Gene3D" id="3.30.530.20">
    <property type="match status" value="1"/>
</dbReference>
<evidence type="ECO:0000313" key="4">
    <source>
        <dbReference type="Proteomes" id="UP000295632"/>
    </source>
</evidence>
<gene>
    <name evidence="3" type="ORF">EV213_11748</name>
</gene>
<dbReference type="Pfam" id="PF08327">
    <property type="entry name" value="AHSA1"/>
    <property type="match status" value="1"/>
</dbReference>